<evidence type="ECO:0000313" key="1">
    <source>
        <dbReference type="EMBL" id="GAA3375066.1"/>
    </source>
</evidence>
<dbReference type="EMBL" id="BAAAYL010000001">
    <property type="protein sequence ID" value="GAA3375066.1"/>
    <property type="molecule type" value="Genomic_DNA"/>
</dbReference>
<name>A0ABP6SET3_9ACTN</name>
<reference evidence="2" key="1">
    <citation type="journal article" date="2019" name="Int. J. Syst. Evol. Microbiol.">
        <title>The Global Catalogue of Microorganisms (GCM) 10K type strain sequencing project: providing services to taxonomists for standard genome sequencing and annotation.</title>
        <authorList>
            <consortium name="The Broad Institute Genomics Platform"/>
            <consortium name="The Broad Institute Genome Sequencing Center for Infectious Disease"/>
            <person name="Wu L."/>
            <person name="Ma J."/>
        </authorList>
    </citation>
    <scope>NUCLEOTIDE SEQUENCE [LARGE SCALE GENOMIC DNA]</scope>
    <source>
        <strain evidence="2">JCM 9651</strain>
    </source>
</reference>
<accession>A0ABP6SET3</accession>
<sequence length="213" mass="22729">MTALIESETPPAALGPRVRDLARTRGPAPALRELLGPRGPKTLPYAPHGFAVLPLEHPEHPVEALCTYPLPGGPVTLVRVPKPGPGYRCAPPFDATALLWLRLGLAEGLRRSCVEHLKDRPSGDSTVLLQPLVKAQLAEATAQQMELAAWLSGIAADGVPASRLRRPHDQVTENGRALLRLFGAHGFLAEGPGGVAHVSELLAEVHQDAERAR</sequence>
<evidence type="ECO:0008006" key="3">
    <source>
        <dbReference type="Google" id="ProtNLM"/>
    </source>
</evidence>
<dbReference type="RefSeq" id="WP_345039794.1">
    <property type="nucleotide sequence ID" value="NZ_BAAAYL010000001.1"/>
</dbReference>
<organism evidence="1 2">
    <name type="scientific">Streptomyces sannanensis</name>
    <dbReference type="NCBI Taxonomy" id="285536"/>
    <lineage>
        <taxon>Bacteria</taxon>
        <taxon>Bacillati</taxon>
        <taxon>Actinomycetota</taxon>
        <taxon>Actinomycetes</taxon>
        <taxon>Kitasatosporales</taxon>
        <taxon>Streptomycetaceae</taxon>
        <taxon>Streptomyces</taxon>
    </lineage>
</organism>
<evidence type="ECO:0000313" key="2">
    <source>
        <dbReference type="Proteomes" id="UP001499990"/>
    </source>
</evidence>
<keyword evidence="2" id="KW-1185">Reference proteome</keyword>
<comment type="caution">
    <text evidence="1">The sequence shown here is derived from an EMBL/GenBank/DDBJ whole genome shotgun (WGS) entry which is preliminary data.</text>
</comment>
<gene>
    <name evidence="1" type="ORF">GCM10020367_41410</name>
</gene>
<proteinExistence type="predicted"/>
<protein>
    <recommendedName>
        <fullName evidence="3">Acyl-CoA dehydrogenase</fullName>
    </recommendedName>
</protein>
<dbReference type="Proteomes" id="UP001499990">
    <property type="component" value="Unassembled WGS sequence"/>
</dbReference>